<dbReference type="InterPro" id="IPR036390">
    <property type="entry name" value="WH_DNA-bd_sf"/>
</dbReference>
<dbReference type="Proteomes" id="UP000077275">
    <property type="component" value="Unassembled WGS sequence"/>
</dbReference>
<dbReference type="InterPro" id="IPR001845">
    <property type="entry name" value="HTH_ArsR_DNA-bd_dom"/>
</dbReference>
<proteinExistence type="predicted"/>
<dbReference type="STRING" id="47311.MBCUT_02670"/>
<reference evidence="2 3" key="1">
    <citation type="submission" date="2016-04" db="EMBL/GenBank/DDBJ databases">
        <title>Genome sequence of Methanobrevibacter cuticularis DSM 11139.</title>
        <authorList>
            <person name="Poehlein A."/>
            <person name="Seedorf H."/>
            <person name="Daniel R."/>
        </authorList>
    </citation>
    <scope>NUCLEOTIDE SEQUENCE [LARGE SCALE GENOMIC DNA]</scope>
    <source>
        <strain evidence="2 3">DSM 11139</strain>
    </source>
</reference>
<dbReference type="EMBL" id="LWMW01000044">
    <property type="protein sequence ID" value="KZX17399.1"/>
    <property type="molecule type" value="Genomic_DNA"/>
</dbReference>
<dbReference type="Pfam" id="PF01022">
    <property type="entry name" value="HTH_5"/>
    <property type="match status" value="1"/>
</dbReference>
<dbReference type="PROSITE" id="PS50987">
    <property type="entry name" value="HTH_ARSR_2"/>
    <property type="match status" value="1"/>
</dbReference>
<dbReference type="SUPFAM" id="SSF46785">
    <property type="entry name" value="Winged helix' DNA-binding domain"/>
    <property type="match status" value="1"/>
</dbReference>
<dbReference type="CDD" id="cd00090">
    <property type="entry name" value="HTH_ARSR"/>
    <property type="match status" value="1"/>
</dbReference>
<dbReference type="PANTHER" id="PTHR38600">
    <property type="entry name" value="TRANSCRIPTIONAL REGULATORY PROTEIN"/>
    <property type="match status" value="1"/>
</dbReference>
<dbReference type="OrthoDB" id="35765at2157"/>
<dbReference type="PANTHER" id="PTHR38600:SF1">
    <property type="entry name" value="TRANSCRIPTIONAL REGULATORY PROTEIN"/>
    <property type="match status" value="1"/>
</dbReference>
<evidence type="ECO:0000313" key="3">
    <source>
        <dbReference type="Proteomes" id="UP000077275"/>
    </source>
</evidence>
<dbReference type="PATRIC" id="fig|47311.3.peg.290"/>
<dbReference type="RefSeq" id="WP_067257838.1">
    <property type="nucleotide sequence ID" value="NZ_LWMW01000044.1"/>
</dbReference>
<name>A0A166F7M0_9EURY</name>
<organism evidence="2 3">
    <name type="scientific">Methanobrevibacter cuticularis</name>
    <dbReference type="NCBI Taxonomy" id="47311"/>
    <lineage>
        <taxon>Archaea</taxon>
        <taxon>Methanobacteriati</taxon>
        <taxon>Methanobacteriota</taxon>
        <taxon>Methanomada group</taxon>
        <taxon>Methanobacteria</taxon>
        <taxon>Methanobacteriales</taxon>
        <taxon>Methanobacteriaceae</taxon>
        <taxon>Methanobrevibacter</taxon>
    </lineage>
</organism>
<dbReference type="InterPro" id="IPR036388">
    <property type="entry name" value="WH-like_DNA-bd_sf"/>
</dbReference>
<evidence type="ECO:0000313" key="2">
    <source>
        <dbReference type="EMBL" id="KZX17399.1"/>
    </source>
</evidence>
<gene>
    <name evidence="2" type="ORF">MBCUT_02670</name>
</gene>
<dbReference type="InterPro" id="IPR011991">
    <property type="entry name" value="ArsR-like_HTH"/>
</dbReference>
<dbReference type="GO" id="GO:0003700">
    <property type="term" value="F:DNA-binding transcription factor activity"/>
    <property type="evidence" value="ECO:0007669"/>
    <property type="project" value="InterPro"/>
</dbReference>
<comment type="caution">
    <text evidence="2">The sequence shown here is derived from an EMBL/GenBank/DDBJ whole genome shotgun (WGS) entry which is preliminary data.</text>
</comment>
<dbReference type="Gene3D" id="1.10.10.10">
    <property type="entry name" value="Winged helix-like DNA-binding domain superfamily/Winged helix DNA-binding domain"/>
    <property type="match status" value="1"/>
</dbReference>
<accession>A0A166F7M0</accession>
<sequence length="88" mass="10192">MKNIMLWLVLGTKGGNNRARIMKKLHSRPYNANQLSKKLHLNYRTISHHLNILEKNNIVPSAGENYGVIYLLSDEAEKNYDSLNNIWV</sequence>
<dbReference type="AlphaFoldDB" id="A0A166F7M0"/>
<feature type="domain" description="HTH arsR-type" evidence="1">
    <location>
        <begin position="1"/>
        <end position="88"/>
    </location>
</feature>
<evidence type="ECO:0000259" key="1">
    <source>
        <dbReference type="PROSITE" id="PS50987"/>
    </source>
</evidence>
<protein>
    <submittedName>
        <fullName evidence="2">Bacterial regulatory protein, arsR family</fullName>
    </submittedName>
</protein>
<keyword evidence="3" id="KW-1185">Reference proteome</keyword>